<dbReference type="GO" id="GO:0044781">
    <property type="term" value="P:bacterial-type flagellum organization"/>
    <property type="evidence" value="ECO:0007669"/>
    <property type="project" value="UniProtKB-KW"/>
</dbReference>
<dbReference type="Pfam" id="PF02108">
    <property type="entry name" value="FliH"/>
    <property type="match status" value="1"/>
</dbReference>
<dbReference type="SUPFAM" id="SSF160527">
    <property type="entry name" value="V-type ATPase subunit E-like"/>
    <property type="match status" value="1"/>
</dbReference>
<evidence type="ECO:0000256" key="5">
    <source>
        <dbReference type="ARBA" id="ARBA00022927"/>
    </source>
</evidence>
<organism evidence="8 9">
    <name type="scientific">Heliomicrobium undosum</name>
    <dbReference type="NCBI Taxonomy" id="121734"/>
    <lineage>
        <taxon>Bacteria</taxon>
        <taxon>Bacillati</taxon>
        <taxon>Bacillota</taxon>
        <taxon>Clostridia</taxon>
        <taxon>Eubacteriales</taxon>
        <taxon>Heliobacteriaceae</taxon>
        <taxon>Heliomicrobium</taxon>
    </lineage>
</organism>
<evidence type="ECO:0000313" key="9">
    <source>
        <dbReference type="Proteomes" id="UP000463470"/>
    </source>
</evidence>
<dbReference type="GO" id="GO:0015031">
    <property type="term" value="P:protein transport"/>
    <property type="evidence" value="ECO:0007669"/>
    <property type="project" value="UniProtKB-KW"/>
</dbReference>
<evidence type="ECO:0000256" key="6">
    <source>
        <dbReference type="ARBA" id="ARBA00023225"/>
    </source>
</evidence>
<comment type="similarity">
    <text evidence="2">Belongs to the FliH family.</text>
</comment>
<dbReference type="PANTHER" id="PTHR34982">
    <property type="entry name" value="YOP PROTEINS TRANSLOCATION PROTEIN L"/>
    <property type="match status" value="1"/>
</dbReference>
<keyword evidence="6" id="KW-1006">Bacterial flagellum protein export</keyword>
<keyword evidence="4" id="KW-1005">Bacterial flagellum biogenesis</keyword>
<evidence type="ECO:0000256" key="2">
    <source>
        <dbReference type="ARBA" id="ARBA00006602"/>
    </source>
</evidence>
<dbReference type="Gene3D" id="3.30.2320.30">
    <property type="entry name" value="ATP synthase, E subunit, C-terminal"/>
    <property type="match status" value="1"/>
</dbReference>
<dbReference type="InterPro" id="IPR018035">
    <property type="entry name" value="Flagellar_FliH/T3SS_HrpE"/>
</dbReference>
<dbReference type="RefSeq" id="WP_161259059.1">
    <property type="nucleotide sequence ID" value="NZ_WXEY01000015.1"/>
</dbReference>
<dbReference type="OrthoDB" id="1805933at2"/>
<keyword evidence="5" id="KW-0653">Protein transport</keyword>
<proteinExistence type="inferred from homology"/>
<dbReference type="InterPro" id="IPR038495">
    <property type="entry name" value="ATPase_E_C"/>
</dbReference>
<evidence type="ECO:0000256" key="4">
    <source>
        <dbReference type="ARBA" id="ARBA00022795"/>
    </source>
</evidence>
<comment type="function">
    <text evidence="1">Needed for flagellar regrowth and assembly.</text>
</comment>
<evidence type="ECO:0000313" key="8">
    <source>
        <dbReference type="EMBL" id="MZP30534.1"/>
    </source>
</evidence>
<dbReference type="AlphaFoldDB" id="A0A845L6T7"/>
<reference evidence="8 9" key="1">
    <citation type="submission" date="2020-01" db="EMBL/GenBank/DDBJ databases">
        <title>Whole-genome sequence of Heliobacterium undosum DSM 13378.</title>
        <authorList>
            <person name="Kyndt J.A."/>
            <person name="Meyer T.E."/>
        </authorList>
    </citation>
    <scope>NUCLEOTIDE SEQUENCE [LARGE SCALE GENOMIC DNA]</scope>
    <source>
        <strain evidence="8 9">DSM 13378</strain>
    </source>
</reference>
<dbReference type="GO" id="GO:0005829">
    <property type="term" value="C:cytosol"/>
    <property type="evidence" value="ECO:0007669"/>
    <property type="project" value="TreeGrafter"/>
</dbReference>
<accession>A0A845L6T7</accession>
<dbReference type="PANTHER" id="PTHR34982:SF1">
    <property type="entry name" value="FLAGELLAR ASSEMBLY PROTEIN FLIH"/>
    <property type="match status" value="1"/>
</dbReference>
<dbReference type="InterPro" id="IPR051472">
    <property type="entry name" value="T3SS_Stator/FliH"/>
</dbReference>
<protein>
    <recommendedName>
        <fullName evidence="7">Flagellar assembly protein FliH/Type III secretion system HrpE domain-containing protein</fullName>
    </recommendedName>
</protein>
<name>A0A845L6T7_9FIRM</name>
<evidence type="ECO:0000256" key="3">
    <source>
        <dbReference type="ARBA" id="ARBA00022448"/>
    </source>
</evidence>
<dbReference type="Proteomes" id="UP000463470">
    <property type="component" value="Unassembled WGS sequence"/>
</dbReference>
<keyword evidence="3" id="KW-0813">Transport</keyword>
<feature type="domain" description="Flagellar assembly protein FliH/Type III secretion system HrpE" evidence="7">
    <location>
        <begin position="133"/>
        <end position="251"/>
    </location>
</feature>
<gene>
    <name evidence="8" type="ORF">GTO91_12495</name>
</gene>
<keyword evidence="9" id="KW-1185">Reference proteome</keyword>
<dbReference type="EMBL" id="WXEY01000015">
    <property type="protein sequence ID" value="MZP30534.1"/>
    <property type="molecule type" value="Genomic_DNA"/>
</dbReference>
<evidence type="ECO:0000259" key="7">
    <source>
        <dbReference type="Pfam" id="PF02108"/>
    </source>
</evidence>
<sequence length="262" mass="28684">MSRVIKSAAFRAESPKVLEVFLPISPAGPLLTEDTPSPPLEPEETVEAQAERVLEETRIAVQELMIQAREQANAIIAEAHHSAAAVVAAAEQEGEAIRRRHAEEGYQFGVAQGLEAARQEAEAIVAEAWHEAEAARQAKAAYIENMESEMVELAIAIAEKILAYEIANRQDVVVHIAANALNKVRDMSAVILKVNPQDYTLIQSIKPELTAMVKGLRTLAVEQDETVSLGGCIIETNHGYVDARIDAQLEEVRRVIREVMHG</sequence>
<comment type="caution">
    <text evidence="8">The sequence shown here is derived from an EMBL/GenBank/DDBJ whole genome shotgun (WGS) entry which is preliminary data.</text>
</comment>
<evidence type="ECO:0000256" key="1">
    <source>
        <dbReference type="ARBA" id="ARBA00003041"/>
    </source>
</evidence>